<dbReference type="GO" id="GO:0005524">
    <property type="term" value="F:ATP binding"/>
    <property type="evidence" value="ECO:0007669"/>
    <property type="project" value="UniProtKB-KW"/>
</dbReference>
<keyword evidence="5" id="KW-1185">Reference proteome</keyword>
<sequence>MHLCLLLSDKRPDLVDQQVIDEIHDTRASLADYLRAPRRWNGLLRRTSTARAIQGSNTIEGYTVSEEDAVAAVDDEPPLSADEATWLEIIAYRRVLTYVLNVATEPGFVIDEAVLRSMHFMLLDHDLSKAPGRYRTKEIFVRDDRRDVNVYEGPDCATVPELMRELSRSLATPTTTDDPLVRGAMAHLNLVMIHPFKDGNGRMARALQTMVLAQDQVVEPTFSSIEEWLGNNTQDYYDVLAATGRGSWNPANDATLWVKFNLRAHHMQAQTMRRRFDEAETQWRRLDALLDGYKLHDRVGAALFDALIGLRVTRPSYVKLTGLDERTATRDLVNAAEAGLLEPRGERRGRHYVAGEPLRRIHEEIRSQRAPLADPYPSLLREIRRALP</sequence>
<protein>
    <submittedName>
        <fullName evidence="4">Fic family protein</fullName>
    </submittedName>
</protein>
<dbReference type="Proteomes" id="UP000483261">
    <property type="component" value="Unassembled WGS sequence"/>
</dbReference>
<evidence type="ECO:0000256" key="2">
    <source>
        <dbReference type="PIRSR" id="PIRSR640198-2"/>
    </source>
</evidence>
<feature type="active site" evidence="1">
    <location>
        <position position="194"/>
    </location>
</feature>
<dbReference type="SUPFAM" id="SSF140931">
    <property type="entry name" value="Fic-like"/>
    <property type="match status" value="1"/>
</dbReference>
<feature type="binding site" evidence="2">
    <location>
        <begin position="236"/>
        <end position="237"/>
    </location>
    <ligand>
        <name>ATP</name>
        <dbReference type="ChEBI" id="CHEBI:30616"/>
    </ligand>
</feature>
<feature type="binding site" evidence="2">
    <location>
        <begin position="198"/>
        <end position="205"/>
    </location>
    <ligand>
        <name>ATP</name>
        <dbReference type="ChEBI" id="CHEBI:30616"/>
    </ligand>
</feature>
<dbReference type="PANTHER" id="PTHR13504">
    <property type="entry name" value="FIDO DOMAIN-CONTAINING PROTEIN DDB_G0283145"/>
    <property type="match status" value="1"/>
</dbReference>
<evidence type="ECO:0000313" key="4">
    <source>
        <dbReference type="EMBL" id="NGN91586.1"/>
    </source>
</evidence>
<dbReference type="PANTHER" id="PTHR13504:SF38">
    <property type="entry name" value="FIDO DOMAIN-CONTAINING PROTEIN"/>
    <property type="match status" value="1"/>
</dbReference>
<name>A0A6M1QUU0_9ACTN</name>
<dbReference type="InterPro" id="IPR003812">
    <property type="entry name" value="Fido"/>
</dbReference>
<evidence type="ECO:0000259" key="3">
    <source>
        <dbReference type="PROSITE" id="PS51459"/>
    </source>
</evidence>
<accession>A0A6M1QUU0</accession>
<comment type="caution">
    <text evidence="4">The sequence shown here is derived from an EMBL/GenBank/DDBJ whole genome shotgun (WGS) entry which is preliminary data.</text>
</comment>
<organism evidence="4 5">
    <name type="scientific">Nocardioides turkmenicus</name>
    <dbReference type="NCBI Taxonomy" id="2711220"/>
    <lineage>
        <taxon>Bacteria</taxon>
        <taxon>Bacillati</taxon>
        <taxon>Actinomycetota</taxon>
        <taxon>Actinomycetes</taxon>
        <taxon>Propionibacteriales</taxon>
        <taxon>Nocardioidaceae</taxon>
        <taxon>Nocardioides</taxon>
    </lineage>
</organism>
<feature type="domain" description="Fido" evidence="3">
    <location>
        <begin position="110"/>
        <end position="263"/>
    </location>
</feature>
<dbReference type="PROSITE" id="PS51459">
    <property type="entry name" value="FIDO"/>
    <property type="match status" value="1"/>
</dbReference>
<dbReference type="Pfam" id="PF02661">
    <property type="entry name" value="Fic"/>
    <property type="match status" value="1"/>
</dbReference>
<reference evidence="4 5" key="1">
    <citation type="submission" date="2020-02" db="EMBL/GenBank/DDBJ databases">
        <title>Whole-genome analyses of novel actinobacteria.</title>
        <authorList>
            <person name="Sahin N."/>
        </authorList>
    </citation>
    <scope>NUCLEOTIDE SEQUENCE [LARGE SCALE GENOMIC DNA]</scope>
    <source>
        <strain evidence="4 5">KC13</strain>
    </source>
</reference>
<proteinExistence type="predicted"/>
<evidence type="ECO:0000256" key="1">
    <source>
        <dbReference type="PIRSR" id="PIRSR640198-1"/>
    </source>
</evidence>
<dbReference type="Gene3D" id="1.10.3290.10">
    <property type="entry name" value="Fido-like domain"/>
    <property type="match status" value="1"/>
</dbReference>
<gene>
    <name evidence="4" type="ORF">G5C66_02375</name>
</gene>
<keyword evidence="2" id="KW-0547">Nucleotide-binding</keyword>
<dbReference type="EMBL" id="JAALAA010000002">
    <property type="protein sequence ID" value="NGN91586.1"/>
    <property type="molecule type" value="Genomic_DNA"/>
</dbReference>
<dbReference type="InterPro" id="IPR036597">
    <property type="entry name" value="Fido-like_dom_sf"/>
</dbReference>
<dbReference type="AlphaFoldDB" id="A0A6M1QUU0"/>
<evidence type="ECO:0000313" key="5">
    <source>
        <dbReference type="Proteomes" id="UP000483261"/>
    </source>
</evidence>
<keyword evidence="2" id="KW-0067">ATP-binding</keyword>
<dbReference type="InterPro" id="IPR040198">
    <property type="entry name" value="Fido_containing"/>
</dbReference>